<dbReference type="InterPro" id="IPR023352">
    <property type="entry name" value="MAPEG-like_dom_sf"/>
</dbReference>
<dbReference type="Pfam" id="PF01124">
    <property type="entry name" value="MAPEG"/>
    <property type="match status" value="1"/>
</dbReference>
<dbReference type="Gene3D" id="1.20.120.550">
    <property type="entry name" value="Membrane associated eicosanoid/glutathione metabolism-like domain"/>
    <property type="match status" value="1"/>
</dbReference>
<accession>A0A3C1KN76</accession>
<dbReference type="GO" id="GO:0016020">
    <property type="term" value="C:membrane"/>
    <property type="evidence" value="ECO:0007669"/>
    <property type="project" value="UniProtKB-SubCell"/>
</dbReference>
<feature type="non-terminal residue" evidence="6">
    <location>
        <position position="1"/>
    </location>
</feature>
<dbReference type="Proteomes" id="UP000259273">
    <property type="component" value="Unassembled WGS sequence"/>
</dbReference>
<dbReference type="EMBL" id="DMND01000145">
    <property type="protein sequence ID" value="HAN28162.1"/>
    <property type="molecule type" value="Genomic_DNA"/>
</dbReference>
<dbReference type="AlphaFoldDB" id="A0A3C1KN76"/>
<evidence type="ECO:0000256" key="1">
    <source>
        <dbReference type="ARBA" id="ARBA00004370"/>
    </source>
</evidence>
<name>A0A3C1KN76_9GAMM</name>
<keyword evidence="2 5" id="KW-0812">Transmembrane</keyword>
<evidence type="ECO:0000256" key="4">
    <source>
        <dbReference type="ARBA" id="ARBA00023136"/>
    </source>
</evidence>
<evidence type="ECO:0008006" key="8">
    <source>
        <dbReference type="Google" id="ProtNLM"/>
    </source>
</evidence>
<evidence type="ECO:0000313" key="6">
    <source>
        <dbReference type="EMBL" id="HAN28162.1"/>
    </source>
</evidence>
<evidence type="ECO:0000256" key="5">
    <source>
        <dbReference type="SAM" id="Phobius"/>
    </source>
</evidence>
<gene>
    <name evidence="6" type="ORF">DCP75_10675</name>
</gene>
<protein>
    <recommendedName>
        <fullName evidence="8">MAPEG family protein</fullName>
    </recommendedName>
</protein>
<dbReference type="STRING" id="1121937.GCA_000423125_00811"/>
<feature type="transmembrane region" description="Helical" evidence="5">
    <location>
        <begin position="36"/>
        <end position="62"/>
    </location>
</feature>
<sequence>KPQPGGRRGADLEGVLPDHVNWKAHNYTHLHEQPTVFYALCCILAITGIDSTLAVQLAWGYLVLRIAHSIVQATTNYVPVRFLLFLLSSLALAGMAAIAVRATF</sequence>
<keyword evidence="4 5" id="KW-0472">Membrane</keyword>
<evidence type="ECO:0000256" key="3">
    <source>
        <dbReference type="ARBA" id="ARBA00022989"/>
    </source>
</evidence>
<comment type="caution">
    <text evidence="6">The sequence shown here is derived from an EMBL/GenBank/DDBJ whole genome shotgun (WGS) entry which is preliminary data.</text>
</comment>
<keyword evidence="3 5" id="KW-1133">Transmembrane helix</keyword>
<feature type="transmembrane region" description="Helical" evidence="5">
    <location>
        <begin position="82"/>
        <end position="100"/>
    </location>
</feature>
<dbReference type="InterPro" id="IPR001129">
    <property type="entry name" value="Membr-assoc_MAPEG"/>
</dbReference>
<evidence type="ECO:0000256" key="2">
    <source>
        <dbReference type="ARBA" id="ARBA00022692"/>
    </source>
</evidence>
<dbReference type="SUPFAM" id="SSF161084">
    <property type="entry name" value="MAPEG domain-like"/>
    <property type="match status" value="1"/>
</dbReference>
<reference evidence="6 7" key="1">
    <citation type="journal article" date="2018" name="Nat. Biotechnol.">
        <title>A standardized bacterial taxonomy based on genome phylogeny substantially revises the tree of life.</title>
        <authorList>
            <person name="Parks D.H."/>
            <person name="Chuvochina M."/>
            <person name="Waite D.W."/>
            <person name="Rinke C."/>
            <person name="Skarshewski A."/>
            <person name="Chaumeil P.A."/>
            <person name="Hugenholtz P."/>
        </authorList>
    </citation>
    <scope>NUCLEOTIDE SEQUENCE [LARGE SCALE GENOMIC DNA]</scope>
    <source>
        <strain evidence="6">UBA9158</strain>
    </source>
</reference>
<proteinExistence type="predicted"/>
<organism evidence="6 7">
    <name type="scientific">Haliea salexigens</name>
    <dbReference type="NCBI Taxonomy" id="287487"/>
    <lineage>
        <taxon>Bacteria</taxon>
        <taxon>Pseudomonadati</taxon>
        <taxon>Pseudomonadota</taxon>
        <taxon>Gammaproteobacteria</taxon>
        <taxon>Cellvibrionales</taxon>
        <taxon>Halieaceae</taxon>
        <taxon>Haliea</taxon>
    </lineage>
</organism>
<comment type="subcellular location">
    <subcellularLocation>
        <location evidence="1">Membrane</location>
    </subcellularLocation>
</comment>
<evidence type="ECO:0000313" key="7">
    <source>
        <dbReference type="Proteomes" id="UP000259273"/>
    </source>
</evidence>